<feature type="compositionally biased region" description="Basic and acidic residues" evidence="1">
    <location>
        <begin position="1"/>
        <end position="13"/>
    </location>
</feature>
<evidence type="ECO:0000313" key="3">
    <source>
        <dbReference type="Proteomes" id="UP000321424"/>
    </source>
</evidence>
<feature type="compositionally biased region" description="Low complexity" evidence="1">
    <location>
        <begin position="177"/>
        <end position="189"/>
    </location>
</feature>
<keyword evidence="3" id="KW-1185">Reference proteome</keyword>
<name>A0A511M719_9NOCA</name>
<comment type="caution">
    <text evidence="2">The sequence shown here is derived from an EMBL/GenBank/DDBJ whole genome shotgun (WGS) entry which is preliminary data.</text>
</comment>
<dbReference type="AlphaFoldDB" id="A0A511M719"/>
<dbReference type="OrthoDB" id="123178at2"/>
<sequence>MSTEYERTAHSDRSATPSADIPMSEQEARSSSWQEGRENDWAAGESGSRSTEGATDATGTGGASTTADDAERARTTDVDVEPEHVRTTEYDADRSRTADHDAETTSTADYDAETAHPRTADHDAETASAGAADYDAKATQTGTADYKPGTVHRPTADHDAESPAAATDQVPATSTADTDQVTTPDETTTAGNGTEQQRISLDDVGTPLFADTDLDRLRTQWREVQGAFVDSPRDAVTQADKIVADIIYQLTTAYAERKRVLEEHCAGLQDGDTEELRQALRGYRGFFRRLLVIES</sequence>
<evidence type="ECO:0000313" key="2">
    <source>
        <dbReference type="EMBL" id="GEM36432.1"/>
    </source>
</evidence>
<dbReference type="RefSeq" id="WP_147128699.1">
    <property type="nucleotide sequence ID" value="NZ_BJXA01000003.1"/>
</dbReference>
<feature type="region of interest" description="Disordered" evidence="1">
    <location>
        <begin position="1"/>
        <end position="199"/>
    </location>
</feature>
<organism evidence="2 3">
    <name type="scientific">Nocardia ninae NBRC 108245</name>
    <dbReference type="NCBI Taxonomy" id="1210091"/>
    <lineage>
        <taxon>Bacteria</taxon>
        <taxon>Bacillati</taxon>
        <taxon>Actinomycetota</taxon>
        <taxon>Actinomycetes</taxon>
        <taxon>Mycobacteriales</taxon>
        <taxon>Nocardiaceae</taxon>
        <taxon>Nocardia</taxon>
    </lineage>
</organism>
<feature type="compositionally biased region" description="Low complexity" evidence="1">
    <location>
        <begin position="50"/>
        <end position="67"/>
    </location>
</feature>
<accession>A0A511M719</accession>
<feature type="compositionally biased region" description="Polar residues" evidence="1">
    <location>
        <begin position="190"/>
        <end position="199"/>
    </location>
</feature>
<reference evidence="2 3" key="1">
    <citation type="submission" date="2019-07" db="EMBL/GenBank/DDBJ databases">
        <title>Whole genome shotgun sequence of Nocardia ninae NBRC 108245.</title>
        <authorList>
            <person name="Hosoyama A."/>
            <person name="Uohara A."/>
            <person name="Ohji S."/>
            <person name="Ichikawa N."/>
        </authorList>
    </citation>
    <scope>NUCLEOTIDE SEQUENCE [LARGE SCALE GENOMIC DNA]</scope>
    <source>
        <strain evidence="2 3">NBRC 108245</strain>
    </source>
</reference>
<dbReference type="Proteomes" id="UP000321424">
    <property type="component" value="Unassembled WGS sequence"/>
</dbReference>
<protein>
    <submittedName>
        <fullName evidence="2">Uncharacterized protein</fullName>
    </submittedName>
</protein>
<proteinExistence type="predicted"/>
<feature type="compositionally biased region" description="Basic and acidic residues" evidence="1">
    <location>
        <begin position="113"/>
        <end position="125"/>
    </location>
</feature>
<evidence type="ECO:0000256" key="1">
    <source>
        <dbReference type="SAM" id="MobiDB-lite"/>
    </source>
</evidence>
<feature type="compositionally biased region" description="Basic and acidic residues" evidence="1">
    <location>
        <begin position="69"/>
        <end position="103"/>
    </location>
</feature>
<dbReference type="EMBL" id="BJXA01000003">
    <property type="protein sequence ID" value="GEM36432.1"/>
    <property type="molecule type" value="Genomic_DNA"/>
</dbReference>
<gene>
    <name evidence="2" type="ORF">NN4_09510</name>
</gene>